<dbReference type="Gene3D" id="1.10.10.10">
    <property type="entry name" value="Winged helix-like DNA-binding domain superfamily/Winged helix DNA-binding domain"/>
    <property type="match status" value="1"/>
</dbReference>
<evidence type="ECO:0000259" key="5">
    <source>
        <dbReference type="PROSITE" id="PS51078"/>
    </source>
</evidence>
<protein>
    <submittedName>
        <fullName evidence="6">IclR family transcriptional regulator</fullName>
    </submittedName>
</protein>
<name>A0A4R3MI20_9HYPH</name>
<proteinExistence type="predicted"/>
<organism evidence="6 7">
    <name type="scientific">Tepidamorphus gemmatus</name>
    <dbReference type="NCBI Taxonomy" id="747076"/>
    <lineage>
        <taxon>Bacteria</taxon>
        <taxon>Pseudomonadati</taxon>
        <taxon>Pseudomonadota</taxon>
        <taxon>Alphaproteobacteria</taxon>
        <taxon>Hyphomicrobiales</taxon>
        <taxon>Tepidamorphaceae</taxon>
        <taxon>Tepidamorphus</taxon>
    </lineage>
</organism>
<evidence type="ECO:0000256" key="2">
    <source>
        <dbReference type="ARBA" id="ARBA00023125"/>
    </source>
</evidence>
<dbReference type="SUPFAM" id="SSF46785">
    <property type="entry name" value="Winged helix' DNA-binding domain"/>
    <property type="match status" value="1"/>
</dbReference>
<accession>A0A4R3MI20</accession>
<feature type="domain" description="HTH iclR-type" evidence="4">
    <location>
        <begin position="13"/>
        <end position="75"/>
    </location>
</feature>
<dbReference type="Pfam" id="PF01614">
    <property type="entry name" value="IclR_C"/>
    <property type="match status" value="1"/>
</dbReference>
<reference evidence="6 7" key="1">
    <citation type="submission" date="2019-03" db="EMBL/GenBank/DDBJ databases">
        <title>Genomic Encyclopedia of Type Strains, Phase IV (KMG-IV): sequencing the most valuable type-strain genomes for metagenomic binning, comparative biology and taxonomic classification.</title>
        <authorList>
            <person name="Goeker M."/>
        </authorList>
    </citation>
    <scope>NUCLEOTIDE SEQUENCE [LARGE SCALE GENOMIC DNA]</scope>
    <source>
        <strain evidence="6 7">DSM 19345</strain>
    </source>
</reference>
<keyword evidence="7" id="KW-1185">Reference proteome</keyword>
<dbReference type="RefSeq" id="WP_132805900.1">
    <property type="nucleotide sequence ID" value="NZ_SMAK01000003.1"/>
</dbReference>
<keyword evidence="1" id="KW-0805">Transcription regulation</keyword>
<gene>
    <name evidence="6" type="ORF">EDC22_103332</name>
</gene>
<dbReference type="PANTHER" id="PTHR30136">
    <property type="entry name" value="HELIX-TURN-HELIX TRANSCRIPTIONAL REGULATOR, ICLR FAMILY"/>
    <property type="match status" value="1"/>
</dbReference>
<dbReference type="SMART" id="SM00346">
    <property type="entry name" value="HTH_ICLR"/>
    <property type="match status" value="1"/>
</dbReference>
<sequence>MPRISGSPRGSGVQAVVFALEILELLAQRQAAVGVTELAKAFNTTKSRMHRHLQTLLAAGYIIREEDTERYKVSTRLIALGRAVSDNFELTSVARPVMRELREHLGNPVVLSQAEPDGVHILAMLTGKSALEIGVKVGSVIDFHSTAQGKVALAFGEKETHDRVLAGPLEPHTDDTITDPALLAAEIDQIRARGWASAANQTTIGLNALAAPILDGGGRLAGIIAIVDSVQYIPEPPTAEQTAAVTRAGREISRLLGYRPT</sequence>
<dbReference type="InterPro" id="IPR036390">
    <property type="entry name" value="WH_DNA-bd_sf"/>
</dbReference>
<dbReference type="InterPro" id="IPR036388">
    <property type="entry name" value="WH-like_DNA-bd_sf"/>
</dbReference>
<evidence type="ECO:0000259" key="4">
    <source>
        <dbReference type="PROSITE" id="PS51077"/>
    </source>
</evidence>
<dbReference type="GO" id="GO:0003700">
    <property type="term" value="F:DNA-binding transcription factor activity"/>
    <property type="evidence" value="ECO:0007669"/>
    <property type="project" value="TreeGrafter"/>
</dbReference>
<dbReference type="GO" id="GO:0003677">
    <property type="term" value="F:DNA binding"/>
    <property type="evidence" value="ECO:0007669"/>
    <property type="project" value="UniProtKB-KW"/>
</dbReference>
<dbReference type="Gene3D" id="3.30.450.40">
    <property type="match status" value="1"/>
</dbReference>
<evidence type="ECO:0000256" key="3">
    <source>
        <dbReference type="ARBA" id="ARBA00023163"/>
    </source>
</evidence>
<dbReference type="CDD" id="cd00090">
    <property type="entry name" value="HTH_ARSR"/>
    <property type="match status" value="1"/>
</dbReference>
<dbReference type="EMBL" id="SMAK01000003">
    <property type="protein sequence ID" value="TCT12019.1"/>
    <property type="molecule type" value="Genomic_DNA"/>
</dbReference>
<dbReference type="OrthoDB" id="8438735at2"/>
<dbReference type="PROSITE" id="PS51078">
    <property type="entry name" value="ICLR_ED"/>
    <property type="match status" value="1"/>
</dbReference>
<comment type="caution">
    <text evidence="6">The sequence shown here is derived from an EMBL/GenBank/DDBJ whole genome shotgun (WGS) entry which is preliminary data.</text>
</comment>
<feature type="domain" description="IclR-ED" evidence="5">
    <location>
        <begin position="76"/>
        <end position="258"/>
    </location>
</feature>
<dbReference type="Pfam" id="PF09339">
    <property type="entry name" value="HTH_IclR"/>
    <property type="match status" value="1"/>
</dbReference>
<keyword evidence="3" id="KW-0804">Transcription</keyword>
<dbReference type="PROSITE" id="PS51077">
    <property type="entry name" value="HTH_ICLR"/>
    <property type="match status" value="1"/>
</dbReference>
<keyword evidence="2" id="KW-0238">DNA-binding</keyword>
<evidence type="ECO:0000313" key="7">
    <source>
        <dbReference type="Proteomes" id="UP000295678"/>
    </source>
</evidence>
<dbReference type="Proteomes" id="UP000295678">
    <property type="component" value="Unassembled WGS sequence"/>
</dbReference>
<dbReference type="InterPro" id="IPR029016">
    <property type="entry name" value="GAF-like_dom_sf"/>
</dbReference>
<dbReference type="SUPFAM" id="SSF55781">
    <property type="entry name" value="GAF domain-like"/>
    <property type="match status" value="1"/>
</dbReference>
<dbReference type="InterPro" id="IPR005471">
    <property type="entry name" value="Tscrpt_reg_IclR_N"/>
</dbReference>
<dbReference type="InterPro" id="IPR011991">
    <property type="entry name" value="ArsR-like_HTH"/>
</dbReference>
<evidence type="ECO:0000256" key="1">
    <source>
        <dbReference type="ARBA" id="ARBA00023015"/>
    </source>
</evidence>
<dbReference type="InterPro" id="IPR014757">
    <property type="entry name" value="Tscrpt_reg_IclR_C"/>
</dbReference>
<evidence type="ECO:0000313" key="6">
    <source>
        <dbReference type="EMBL" id="TCT12019.1"/>
    </source>
</evidence>
<dbReference type="InterPro" id="IPR050707">
    <property type="entry name" value="HTH_MetabolicPath_Reg"/>
</dbReference>
<dbReference type="PANTHER" id="PTHR30136:SF8">
    <property type="entry name" value="TRANSCRIPTIONAL REGULATORY PROTEIN"/>
    <property type="match status" value="1"/>
</dbReference>
<dbReference type="GO" id="GO:0045892">
    <property type="term" value="P:negative regulation of DNA-templated transcription"/>
    <property type="evidence" value="ECO:0007669"/>
    <property type="project" value="TreeGrafter"/>
</dbReference>
<dbReference type="AlphaFoldDB" id="A0A4R3MI20"/>